<dbReference type="EMBL" id="KN817717">
    <property type="protein sequence ID" value="KJA13750.1"/>
    <property type="molecule type" value="Genomic_DNA"/>
</dbReference>
<gene>
    <name evidence="2" type="ORF">HYPSUDRAFT_209277</name>
</gene>
<proteinExistence type="predicted"/>
<sequence length="115" mass="12295">MQANCQQTAAAPGPTPSPQKKTATPDHVALGPTWTQVLIEFHDMLVLSAGGGDLLGIYEYLNKQLGIEKFITCLLSAGVAYKDYSFAMLDIASDDCINVMHSAIAPVVASFKHDV</sequence>
<protein>
    <submittedName>
        <fullName evidence="2">Uncharacterized protein</fullName>
    </submittedName>
</protein>
<name>A0A0D2NZA8_HYPSF</name>
<reference evidence="3" key="1">
    <citation type="submission" date="2014-04" db="EMBL/GenBank/DDBJ databases">
        <title>Evolutionary Origins and Diversification of the Mycorrhizal Mutualists.</title>
        <authorList>
            <consortium name="DOE Joint Genome Institute"/>
            <consortium name="Mycorrhizal Genomics Consortium"/>
            <person name="Kohler A."/>
            <person name="Kuo A."/>
            <person name="Nagy L.G."/>
            <person name="Floudas D."/>
            <person name="Copeland A."/>
            <person name="Barry K.W."/>
            <person name="Cichocki N."/>
            <person name="Veneault-Fourrey C."/>
            <person name="LaButti K."/>
            <person name="Lindquist E.A."/>
            <person name="Lipzen A."/>
            <person name="Lundell T."/>
            <person name="Morin E."/>
            <person name="Murat C."/>
            <person name="Riley R."/>
            <person name="Ohm R."/>
            <person name="Sun H."/>
            <person name="Tunlid A."/>
            <person name="Henrissat B."/>
            <person name="Grigoriev I.V."/>
            <person name="Hibbett D.S."/>
            <person name="Martin F."/>
        </authorList>
    </citation>
    <scope>NUCLEOTIDE SEQUENCE [LARGE SCALE GENOMIC DNA]</scope>
    <source>
        <strain evidence="3">FD-334 SS-4</strain>
    </source>
</reference>
<evidence type="ECO:0000313" key="2">
    <source>
        <dbReference type="EMBL" id="KJA13750.1"/>
    </source>
</evidence>
<feature type="region of interest" description="Disordered" evidence="1">
    <location>
        <begin position="1"/>
        <end position="26"/>
    </location>
</feature>
<evidence type="ECO:0000313" key="3">
    <source>
        <dbReference type="Proteomes" id="UP000054270"/>
    </source>
</evidence>
<keyword evidence="3" id="KW-1185">Reference proteome</keyword>
<accession>A0A0D2NZA8</accession>
<organism evidence="2 3">
    <name type="scientific">Hypholoma sublateritium (strain FD-334 SS-4)</name>
    <dbReference type="NCBI Taxonomy" id="945553"/>
    <lineage>
        <taxon>Eukaryota</taxon>
        <taxon>Fungi</taxon>
        <taxon>Dikarya</taxon>
        <taxon>Basidiomycota</taxon>
        <taxon>Agaricomycotina</taxon>
        <taxon>Agaricomycetes</taxon>
        <taxon>Agaricomycetidae</taxon>
        <taxon>Agaricales</taxon>
        <taxon>Agaricineae</taxon>
        <taxon>Strophariaceae</taxon>
        <taxon>Hypholoma</taxon>
    </lineage>
</organism>
<dbReference type="AlphaFoldDB" id="A0A0D2NZA8"/>
<dbReference type="Proteomes" id="UP000054270">
    <property type="component" value="Unassembled WGS sequence"/>
</dbReference>
<evidence type="ECO:0000256" key="1">
    <source>
        <dbReference type="SAM" id="MobiDB-lite"/>
    </source>
</evidence>